<feature type="domain" description="Amphi-Trp" evidence="2">
    <location>
        <begin position="1"/>
        <end position="96"/>
    </location>
</feature>
<reference evidence="3 4" key="1">
    <citation type="submission" date="2016-10" db="EMBL/GenBank/DDBJ databases">
        <authorList>
            <person name="de Groot N.N."/>
        </authorList>
    </citation>
    <scope>NUCLEOTIDE SEQUENCE [LARGE SCALE GENOMIC DNA]</scope>
    <source>
        <strain evidence="3 4">CGMCC 1.10457</strain>
    </source>
</reference>
<protein>
    <submittedName>
        <fullName evidence="3">Amphi-Trp domain-containing protein</fullName>
    </submittedName>
</protein>
<evidence type="ECO:0000313" key="4">
    <source>
        <dbReference type="Proteomes" id="UP000199062"/>
    </source>
</evidence>
<dbReference type="Proteomes" id="UP000199062">
    <property type="component" value="Unassembled WGS sequence"/>
</dbReference>
<dbReference type="InterPro" id="IPR027598">
    <property type="entry name" value="Amphi-Trp_dom"/>
</dbReference>
<dbReference type="STRING" id="767519.SAMN05216559_3371"/>
<feature type="region of interest" description="Disordered" evidence="1">
    <location>
        <begin position="76"/>
        <end position="96"/>
    </location>
</feature>
<dbReference type="RefSeq" id="WP_089817819.1">
    <property type="nucleotide sequence ID" value="NZ_FOZK01000003.1"/>
</dbReference>
<proteinExistence type="predicted"/>
<organism evidence="3 4">
    <name type="scientific">Halomicrobium zhouii</name>
    <dbReference type="NCBI Taxonomy" id="767519"/>
    <lineage>
        <taxon>Archaea</taxon>
        <taxon>Methanobacteriati</taxon>
        <taxon>Methanobacteriota</taxon>
        <taxon>Stenosarchaea group</taxon>
        <taxon>Halobacteria</taxon>
        <taxon>Halobacteriales</taxon>
        <taxon>Haloarculaceae</taxon>
        <taxon>Halomicrobium</taxon>
    </lineage>
</organism>
<dbReference type="OrthoDB" id="194858at2157"/>
<name>A0A1I6LXR3_9EURY</name>
<gene>
    <name evidence="3" type="ORF">SAMN05216559_3371</name>
</gene>
<dbReference type="AlphaFoldDB" id="A0A1I6LXR3"/>
<evidence type="ECO:0000256" key="1">
    <source>
        <dbReference type="SAM" id="MobiDB-lite"/>
    </source>
</evidence>
<evidence type="ECO:0000313" key="3">
    <source>
        <dbReference type="EMBL" id="SFS08185.1"/>
    </source>
</evidence>
<evidence type="ECO:0000259" key="2">
    <source>
        <dbReference type="Pfam" id="PF20068"/>
    </source>
</evidence>
<dbReference type="Pfam" id="PF20068">
    <property type="entry name" value="Amphi-Trp"/>
    <property type="match status" value="1"/>
</dbReference>
<sequence length="96" mass="10500">MPEEILFESEQQLDRDAVASYLRTIADRLEGGDPVSLESGADSLSVTVPPTVEFEVKVEREGPADGPTDLGFELEMEWDENASGERDERSGGLSIE</sequence>
<dbReference type="EMBL" id="FOZK01000003">
    <property type="protein sequence ID" value="SFS08185.1"/>
    <property type="molecule type" value="Genomic_DNA"/>
</dbReference>
<keyword evidence="4" id="KW-1185">Reference proteome</keyword>
<dbReference type="NCBIfam" id="TIGR04354">
    <property type="entry name" value="amphi-Trp"/>
    <property type="match status" value="1"/>
</dbReference>
<accession>A0A1I6LXR3</accession>